<dbReference type="GO" id="GO:0008239">
    <property type="term" value="F:dipeptidyl-peptidase activity"/>
    <property type="evidence" value="ECO:0007669"/>
    <property type="project" value="TreeGrafter"/>
</dbReference>
<dbReference type="EMBL" id="FJVC01000214">
    <property type="protein sequence ID" value="CZT45606.1"/>
    <property type="molecule type" value="Genomic_DNA"/>
</dbReference>
<name>A0A1E1M929_RHYSE</name>
<keyword evidence="5" id="KW-0325">Glycoprotein</keyword>
<reference evidence="8" key="1">
    <citation type="submission" date="2016-03" db="EMBL/GenBank/DDBJ databases">
        <authorList>
            <person name="Guldener U."/>
        </authorList>
    </citation>
    <scope>NUCLEOTIDE SEQUENCE [LARGE SCALE GENOMIC DNA]</scope>
</reference>
<dbReference type="InterPro" id="IPR008758">
    <property type="entry name" value="Peptidase_S28"/>
</dbReference>
<evidence type="ECO:0000256" key="6">
    <source>
        <dbReference type="SAM" id="SignalP"/>
    </source>
</evidence>
<accession>A0A1E1M929</accession>
<keyword evidence="8" id="KW-1185">Reference proteome</keyword>
<dbReference type="Pfam" id="PF05577">
    <property type="entry name" value="Peptidase_S28"/>
    <property type="match status" value="1"/>
</dbReference>
<dbReference type="GO" id="GO:0070008">
    <property type="term" value="F:serine-type exopeptidase activity"/>
    <property type="evidence" value="ECO:0007669"/>
    <property type="project" value="InterPro"/>
</dbReference>
<gene>
    <name evidence="7" type="ORF">RSE6_05930</name>
</gene>
<dbReference type="Proteomes" id="UP000177625">
    <property type="component" value="Unassembled WGS sequence"/>
</dbReference>
<organism evidence="7 8">
    <name type="scientific">Rhynchosporium secalis</name>
    <name type="common">Barley scald fungus</name>
    <dbReference type="NCBI Taxonomy" id="38038"/>
    <lineage>
        <taxon>Eukaryota</taxon>
        <taxon>Fungi</taxon>
        <taxon>Dikarya</taxon>
        <taxon>Ascomycota</taxon>
        <taxon>Pezizomycotina</taxon>
        <taxon>Leotiomycetes</taxon>
        <taxon>Helotiales</taxon>
        <taxon>Ploettnerulaceae</taxon>
        <taxon>Rhynchosporium</taxon>
    </lineage>
</organism>
<dbReference type="PANTHER" id="PTHR11010">
    <property type="entry name" value="PROTEASE S28 PRO-X CARBOXYPEPTIDASE-RELATED"/>
    <property type="match status" value="1"/>
</dbReference>
<dbReference type="GO" id="GO:0006508">
    <property type="term" value="P:proteolysis"/>
    <property type="evidence" value="ECO:0007669"/>
    <property type="project" value="UniProtKB-KW"/>
</dbReference>
<dbReference type="Gene3D" id="3.40.50.1820">
    <property type="entry name" value="alpha/beta hydrolase"/>
    <property type="match status" value="2"/>
</dbReference>
<dbReference type="SUPFAM" id="SSF53474">
    <property type="entry name" value="alpha/beta-Hydrolases"/>
    <property type="match status" value="1"/>
</dbReference>
<dbReference type="AlphaFoldDB" id="A0A1E1M929"/>
<proteinExistence type="inferred from homology"/>
<keyword evidence="4" id="KW-0378">Hydrolase</keyword>
<feature type="chain" id="PRO_5009448092" evidence="6">
    <location>
        <begin position="19"/>
        <end position="520"/>
    </location>
</feature>
<keyword evidence="3 6" id="KW-0732">Signal</keyword>
<evidence type="ECO:0000256" key="2">
    <source>
        <dbReference type="ARBA" id="ARBA00022670"/>
    </source>
</evidence>
<dbReference type="InterPro" id="IPR029058">
    <property type="entry name" value="AB_hydrolase_fold"/>
</dbReference>
<dbReference type="PANTHER" id="PTHR11010:SF23">
    <property type="entry name" value="SERINE PEPTIDASE"/>
    <property type="match status" value="1"/>
</dbReference>
<comment type="similarity">
    <text evidence="1">Belongs to the peptidase S28 family.</text>
</comment>
<evidence type="ECO:0000313" key="7">
    <source>
        <dbReference type="EMBL" id="CZT45606.1"/>
    </source>
</evidence>
<evidence type="ECO:0000256" key="3">
    <source>
        <dbReference type="ARBA" id="ARBA00022729"/>
    </source>
</evidence>
<evidence type="ECO:0000256" key="5">
    <source>
        <dbReference type="ARBA" id="ARBA00023180"/>
    </source>
</evidence>
<protein>
    <submittedName>
        <fullName evidence="7">Related to serine protease</fullName>
    </submittedName>
</protein>
<evidence type="ECO:0000256" key="1">
    <source>
        <dbReference type="ARBA" id="ARBA00011079"/>
    </source>
</evidence>
<evidence type="ECO:0000313" key="8">
    <source>
        <dbReference type="Proteomes" id="UP000177625"/>
    </source>
</evidence>
<evidence type="ECO:0000256" key="4">
    <source>
        <dbReference type="ARBA" id="ARBA00022801"/>
    </source>
</evidence>
<feature type="signal peptide" evidence="6">
    <location>
        <begin position="1"/>
        <end position="18"/>
    </location>
</feature>
<keyword evidence="2 7" id="KW-0645">Protease</keyword>
<sequence length="520" mass="57825">MKTSIIAAVWAMARLVSSHRFGHMGRPLKNAHIRQRSETSFTADNSTGWGFFTQPLDHDNPTKGTFQQKFWWNTEFWAGPGSPIIFFTPGGSAAGEYFPGYNWLSNTTINGIYAEALKGAVVMIEHRYFGESSPYETLNAETLQYLTLHQTISDFTNFANNVVLPFDPTAGSSNAGKAPWIFPGCSYAGSLSAWTEKLAPNTFWAHHATSAPVEAIYDWWQYFTTIQENLPKNCSKDIGAVIEHMDHVFLHGKESEKVALKAQFGLESLVHNDDVMSQLSNTMSLAWQSHDFNVEAGAAVTPDANGVGLDKALAGYAKWINETYIPGFCQELGYTDERETKCMDTYDPTNLMYTDLTVLNPANRQWQWLLCNEAFGWWQTGAPKGQKTVSSRLLTAEYSQQQCSLYFPTVNGFSFGSGRSPQTNIDRVNKLTEGWARKNATRVITTSGEFDSWKDAGMSSTYRPGGPFAGTPDAPVHVIPGGTHCNDYLWYIGFSNSGVQAVIDANVAQMVQWVSEFPKH</sequence>